<dbReference type="EMBL" id="OW152817">
    <property type="protein sequence ID" value="CAH2068133.1"/>
    <property type="molecule type" value="Genomic_DNA"/>
</dbReference>
<organism evidence="1 2">
    <name type="scientific">Iphiclides podalirius</name>
    <name type="common">scarce swallowtail</name>
    <dbReference type="NCBI Taxonomy" id="110791"/>
    <lineage>
        <taxon>Eukaryota</taxon>
        <taxon>Metazoa</taxon>
        <taxon>Ecdysozoa</taxon>
        <taxon>Arthropoda</taxon>
        <taxon>Hexapoda</taxon>
        <taxon>Insecta</taxon>
        <taxon>Pterygota</taxon>
        <taxon>Neoptera</taxon>
        <taxon>Endopterygota</taxon>
        <taxon>Lepidoptera</taxon>
        <taxon>Glossata</taxon>
        <taxon>Ditrysia</taxon>
        <taxon>Papilionoidea</taxon>
        <taxon>Papilionidae</taxon>
        <taxon>Papilioninae</taxon>
        <taxon>Iphiclides</taxon>
    </lineage>
</organism>
<feature type="non-terminal residue" evidence="1">
    <location>
        <position position="1"/>
    </location>
</feature>
<sequence length="85" mass="9512">MTHIRKRSRRKCAAGAKGDAENFVLGSGVPARERTHTRARNRRIDTGYIQLERDGDRRARAPERERASKVTLMAAVIRLVLGASV</sequence>
<dbReference type="Proteomes" id="UP000837857">
    <property type="component" value="Chromosome 5"/>
</dbReference>
<keyword evidence="2" id="KW-1185">Reference proteome</keyword>
<protein>
    <submittedName>
        <fullName evidence="1">Uncharacterized protein</fullName>
    </submittedName>
</protein>
<evidence type="ECO:0000313" key="2">
    <source>
        <dbReference type="Proteomes" id="UP000837857"/>
    </source>
</evidence>
<accession>A0ABN8IXB5</accession>
<gene>
    <name evidence="1" type="ORF">IPOD504_LOCUS14064</name>
</gene>
<evidence type="ECO:0000313" key="1">
    <source>
        <dbReference type="EMBL" id="CAH2068133.1"/>
    </source>
</evidence>
<name>A0ABN8IXB5_9NEOP</name>
<proteinExistence type="predicted"/>
<reference evidence="1" key="1">
    <citation type="submission" date="2022-03" db="EMBL/GenBank/DDBJ databases">
        <authorList>
            <person name="Martin H S."/>
        </authorList>
    </citation>
    <scope>NUCLEOTIDE SEQUENCE</scope>
</reference>